<dbReference type="Proteomes" id="UP000634229">
    <property type="component" value="Unassembled WGS sequence"/>
</dbReference>
<reference evidence="7 8" key="1">
    <citation type="submission" date="2021-01" db="EMBL/GenBank/DDBJ databases">
        <title>WGS of actinomycetes isolated from Thailand.</title>
        <authorList>
            <person name="Thawai C."/>
        </authorList>
    </citation>
    <scope>NUCLEOTIDE SEQUENCE [LARGE SCALE GENOMIC DNA]</scope>
    <source>
        <strain evidence="7 8">CA1R205</strain>
    </source>
</reference>
<dbReference type="GO" id="GO:0032259">
    <property type="term" value="P:methylation"/>
    <property type="evidence" value="ECO:0007669"/>
    <property type="project" value="UniProtKB-KW"/>
</dbReference>
<accession>A0ABS1NBH7</accession>
<evidence type="ECO:0000313" key="7">
    <source>
        <dbReference type="EMBL" id="MBL1097430.1"/>
    </source>
</evidence>
<organism evidence="7 8">
    <name type="scientific">Streptomyces coffeae</name>
    <dbReference type="NCBI Taxonomy" id="621382"/>
    <lineage>
        <taxon>Bacteria</taxon>
        <taxon>Bacillati</taxon>
        <taxon>Actinomycetota</taxon>
        <taxon>Actinomycetes</taxon>
        <taxon>Kitasatosporales</taxon>
        <taxon>Streptomycetaceae</taxon>
        <taxon>Streptomyces</taxon>
    </lineage>
</organism>
<name>A0ABS1NBH7_9ACTN</name>
<dbReference type="InterPro" id="IPR007213">
    <property type="entry name" value="Ppm1/Ppm2/Tcmp"/>
</dbReference>
<keyword evidence="3 6" id="KW-0489">Methyltransferase</keyword>
<sequence>MAKTVFHHVSDTARWVAEYRAQESARPDALFHDPLAAGLAGERGRIIAEAAKRSFGNGWFFIARTKLIDDLVERSLAEGCDRVVNLAAGLDTRPYRLEVPPSLEWIEVDLPVIIEEKNRVLADESPRCKLSRVPLDLTDAAARRGCLTDAVKGAAKTLVITEGLLLYLPESEVRELTTELNRPEIAWWVADIIGPTILKMSSKPGRRNNAPVIFGPENGIAFFERAGWTVDRFASQLPAAAQWNRLSAAMRIVARLPKGNPRRPGRSLWSAVLRLTP</sequence>
<keyword evidence="4 7" id="KW-0808">Transferase</keyword>
<evidence type="ECO:0000256" key="5">
    <source>
        <dbReference type="ARBA" id="ARBA00022691"/>
    </source>
</evidence>
<dbReference type="InterPro" id="IPR011610">
    <property type="entry name" value="SAM_mthyl_Trfase_ML2640-like"/>
</dbReference>
<dbReference type="RefSeq" id="WP_201874706.1">
    <property type="nucleotide sequence ID" value="NZ_JAERRF010000006.1"/>
</dbReference>
<dbReference type="EC" id="2.1.1.-" evidence="6"/>
<dbReference type="PANTHER" id="PTHR43619:SF2">
    <property type="entry name" value="S-ADENOSYL-L-METHIONINE-DEPENDENT METHYLTRANSFERASES SUPERFAMILY PROTEIN"/>
    <property type="match status" value="1"/>
</dbReference>
<evidence type="ECO:0000313" key="8">
    <source>
        <dbReference type="Proteomes" id="UP000634229"/>
    </source>
</evidence>
<keyword evidence="5 6" id="KW-0949">S-adenosyl-L-methionine</keyword>
<comment type="caution">
    <text evidence="7">The sequence shown here is derived from an EMBL/GenBank/DDBJ whole genome shotgun (WGS) entry which is preliminary data.</text>
</comment>
<evidence type="ECO:0000256" key="4">
    <source>
        <dbReference type="ARBA" id="ARBA00022679"/>
    </source>
</evidence>
<dbReference type="InterPro" id="IPR029063">
    <property type="entry name" value="SAM-dependent_MTases_sf"/>
</dbReference>
<evidence type="ECO:0000256" key="6">
    <source>
        <dbReference type="RuleBase" id="RU362030"/>
    </source>
</evidence>
<gene>
    <name evidence="7" type="ORF">JK363_12225</name>
</gene>
<proteinExistence type="inferred from homology"/>
<dbReference type="EMBL" id="JAERRF010000006">
    <property type="protein sequence ID" value="MBL1097430.1"/>
    <property type="molecule type" value="Genomic_DNA"/>
</dbReference>
<evidence type="ECO:0000256" key="1">
    <source>
        <dbReference type="ARBA" id="ARBA00003907"/>
    </source>
</evidence>
<comment type="function">
    <text evidence="1 6">Exhibits S-adenosyl-L-methionine-dependent methyltransferase activity.</text>
</comment>
<evidence type="ECO:0000256" key="3">
    <source>
        <dbReference type="ARBA" id="ARBA00022603"/>
    </source>
</evidence>
<dbReference type="NCBIfam" id="TIGR00027">
    <property type="entry name" value="mthyl_TIGR00027"/>
    <property type="match status" value="1"/>
</dbReference>
<comment type="similarity">
    <text evidence="2 6">Belongs to the UPF0677 family.</text>
</comment>
<dbReference type="GO" id="GO:0008168">
    <property type="term" value="F:methyltransferase activity"/>
    <property type="evidence" value="ECO:0007669"/>
    <property type="project" value="UniProtKB-KW"/>
</dbReference>
<dbReference type="PANTHER" id="PTHR43619">
    <property type="entry name" value="S-ADENOSYL-L-METHIONINE-DEPENDENT METHYLTRANSFERASE YKTD-RELATED"/>
    <property type="match status" value="1"/>
</dbReference>
<keyword evidence="8" id="KW-1185">Reference proteome</keyword>
<protein>
    <recommendedName>
        <fullName evidence="6">S-adenosyl-L-methionine-dependent methyltransferase</fullName>
        <ecNumber evidence="6">2.1.1.-</ecNumber>
    </recommendedName>
</protein>
<dbReference type="Pfam" id="PF04072">
    <property type="entry name" value="LCM"/>
    <property type="match status" value="1"/>
</dbReference>
<evidence type="ECO:0000256" key="2">
    <source>
        <dbReference type="ARBA" id="ARBA00008138"/>
    </source>
</evidence>
<dbReference type="Gene3D" id="3.40.50.150">
    <property type="entry name" value="Vaccinia Virus protein VP39"/>
    <property type="match status" value="1"/>
</dbReference>
<dbReference type="SUPFAM" id="SSF53335">
    <property type="entry name" value="S-adenosyl-L-methionine-dependent methyltransferases"/>
    <property type="match status" value="1"/>
</dbReference>